<evidence type="ECO:0000313" key="2">
    <source>
        <dbReference type="Proteomes" id="UP001310594"/>
    </source>
</evidence>
<sequence length="404" mass="45128">MPQTIAEMVQASVAAQKPSQDTHQAALGHDDSAQSATMIPGAITNAAHPGITNSRAGGSTRLHGPVNTPPEGTWRNIPPPTAKPTAVIENQASITQSVPSDADAPILDPMEEVRRTVLTCANGIYRFQSPFHWREKITFDQSKPLMIDYRQEDNAPINMAYNAFSFGAEYSWSPVVARVLDGRIGNFLRGPNHPVAHFEPVEPIVRARLGYESGIPSWFFGDQQGLPNLNVAELERATQEYNNDIKHYSCCPHDINTPTPVTCDCFHIRAIYRQKRQSLDYPNKANILENVYAALEAAVKVLDDQDEWNPDSFIRRPRLPQPLPPLVEWNRDPVEAGIIPLELVGPTMNRCSTEGSGCIDTFLLHHTDGPEPRLTAEQRRVYESQKNHESAVRKWKRGYWPGDT</sequence>
<protein>
    <submittedName>
        <fullName evidence="1">Uncharacterized protein</fullName>
    </submittedName>
</protein>
<organism evidence="1 2">
    <name type="scientific">Elasticomyces elasticus</name>
    <dbReference type="NCBI Taxonomy" id="574655"/>
    <lineage>
        <taxon>Eukaryota</taxon>
        <taxon>Fungi</taxon>
        <taxon>Dikarya</taxon>
        <taxon>Ascomycota</taxon>
        <taxon>Pezizomycotina</taxon>
        <taxon>Dothideomycetes</taxon>
        <taxon>Dothideomycetidae</taxon>
        <taxon>Mycosphaerellales</taxon>
        <taxon>Teratosphaeriaceae</taxon>
        <taxon>Elasticomyces</taxon>
    </lineage>
</organism>
<dbReference type="AlphaFoldDB" id="A0AAN7ZQZ9"/>
<name>A0AAN7ZQZ9_9PEZI</name>
<proteinExistence type="predicted"/>
<gene>
    <name evidence="1" type="ORF">LTR97_000662</name>
</gene>
<evidence type="ECO:0000313" key="1">
    <source>
        <dbReference type="EMBL" id="KAK5708122.1"/>
    </source>
</evidence>
<accession>A0AAN7ZQZ9</accession>
<reference evidence="1" key="1">
    <citation type="submission" date="2023-08" db="EMBL/GenBank/DDBJ databases">
        <title>Black Yeasts Isolated from many extreme environments.</title>
        <authorList>
            <person name="Coleine C."/>
            <person name="Stajich J.E."/>
            <person name="Selbmann L."/>
        </authorList>
    </citation>
    <scope>NUCLEOTIDE SEQUENCE</scope>
    <source>
        <strain evidence="1">CCFEE 5810</strain>
    </source>
</reference>
<comment type="caution">
    <text evidence="1">The sequence shown here is derived from an EMBL/GenBank/DDBJ whole genome shotgun (WGS) entry which is preliminary data.</text>
</comment>
<dbReference type="EMBL" id="JAVRQU010000001">
    <property type="protein sequence ID" value="KAK5708122.1"/>
    <property type="molecule type" value="Genomic_DNA"/>
</dbReference>
<dbReference type="Proteomes" id="UP001310594">
    <property type="component" value="Unassembled WGS sequence"/>
</dbReference>